<dbReference type="Proteomes" id="UP000030153">
    <property type="component" value="Unassembled WGS sequence"/>
</dbReference>
<keyword evidence="3" id="KW-1185">Reference proteome</keyword>
<name>A0A0A2USB8_9BACI</name>
<protein>
    <submittedName>
        <fullName evidence="2">Uncharacterized protein</fullName>
    </submittedName>
</protein>
<sequence length="78" mass="9115">MRQHALLRLLLACFLFYVAWPSVQVQGSTAGSYFWMAWLVFLFMVMGANLAILLNLRVQLVYREEEVEKEKQFSLGKN</sequence>
<gene>
    <name evidence="2" type="ORF">N780_02195</name>
</gene>
<dbReference type="AlphaFoldDB" id="A0A0A2USB8"/>
<dbReference type="RefSeq" id="WP_036784394.1">
    <property type="nucleotide sequence ID" value="NZ_AVBG01000009.1"/>
</dbReference>
<keyword evidence="1" id="KW-0472">Membrane</keyword>
<dbReference type="EMBL" id="AVBG01000009">
    <property type="protein sequence ID" value="KGP90819.1"/>
    <property type="molecule type" value="Genomic_DNA"/>
</dbReference>
<keyword evidence="1" id="KW-0812">Transmembrane</keyword>
<dbReference type="eggNOG" id="ENOG50338I9">
    <property type="taxonomic scope" value="Bacteria"/>
</dbReference>
<comment type="caution">
    <text evidence="2">The sequence shown here is derived from an EMBL/GenBank/DDBJ whole genome shotgun (WGS) entry which is preliminary data.</text>
</comment>
<reference evidence="2 3" key="1">
    <citation type="submission" date="2013-08" db="EMBL/GenBank/DDBJ databases">
        <title>Genome of Pontibacillus chungwhensis.</title>
        <authorList>
            <person name="Wang Q."/>
            <person name="Wang G."/>
        </authorList>
    </citation>
    <scope>NUCLEOTIDE SEQUENCE [LARGE SCALE GENOMIC DNA]</scope>
    <source>
        <strain evidence="2 3">BH030062</strain>
    </source>
</reference>
<dbReference type="STRING" id="1385513.N780_02195"/>
<organism evidence="2 3">
    <name type="scientific">Pontibacillus chungwhensis BH030062</name>
    <dbReference type="NCBI Taxonomy" id="1385513"/>
    <lineage>
        <taxon>Bacteria</taxon>
        <taxon>Bacillati</taxon>
        <taxon>Bacillota</taxon>
        <taxon>Bacilli</taxon>
        <taxon>Bacillales</taxon>
        <taxon>Bacillaceae</taxon>
        <taxon>Pontibacillus</taxon>
    </lineage>
</organism>
<evidence type="ECO:0000313" key="3">
    <source>
        <dbReference type="Proteomes" id="UP000030153"/>
    </source>
</evidence>
<feature type="transmembrane region" description="Helical" evidence="1">
    <location>
        <begin position="35"/>
        <end position="56"/>
    </location>
</feature>
<keyword evidence="1" id="KW-1133">Transmembrane helix</keyword>
<evidence type="ECO:0000256" key="1">
    <source>
        <dbReference type="SAM" id="Phobius"/>
    </source>
</evidence>
<accession>A0A0A2USB8</accession>
<proteinExistence type="predicted"/>
<evidence type="ECO:0000313" key="2">
    <source>
        <dbReference type="EMBL" id="KGP90819.1"/>
    </source>
</evidence>
<dbReference type="OrthoDB" id="2721191at2"/>